<name>A0A6I3LIT0_9FLAO</name>
<gene>
    <name evidence="3" type="ORF">GJV76_04995</name>
</gene>
<sequence length="144" mass="16819">MNQENSAPDLSKLISELKKGNWKIIVLPLVLCAGIMYFLYVYMPNRQEMNRTDFYYTNYEKAEATILDTYGNGRIGKGQATLYKIQFVTAKGETIVAEYRQDTFLAKDKGEKIVIYYDPENPYGQTSEERYLEEKRIRDKQANK</sequence>
<keyword evidence="2" id="KW-0812">Transmembrane</keyword>
<keyword evidence="4" id="KW-1185">Reference proteome</keyword>
<protein>
    <recommendedName>
        <fullName evidence="5">DUF3592 domain-containing protein</fullName>
    </recommendedName>
</protein>
<dbReference type="RefSeq" id="WP_155091541.1">
    <property type="nucleotide sequence ID" value="NZ_CP102754.1"/>
</dbReference>
<keyword evidence="2" id="KW-0472">Membrane</keyword>
<evidence type="ECO:0000256" key="1">
    <source>
        <dbReference type="SAM" id="MobiDB-lite"/>
    </source>
</evidence>
<feature type="compositionally biased region" description="Basic and acidic residues" evidence="1">
    <location>
        <begin position="127"/>
        <end position="144"/>
    </location>
</feature>
<keyword evidence="2" id="KW-1133">Transmembrane helix</keyword>
<accession>A0A6I3LIT0</accession>
<dbReference type="Proteomes" id="UP000438760">
    <property type="component" value="Unassembled WGS sequence"/>
</dbReference>
<evidence type="ECO:0000313" key="3">
    <source>
        <dbReference type="EMBL" id="MTG97496.1"/>
    </source>
</evidence>
<evidence type="ECO:0000256" key="2">
    <source>
        <dbReference type="SAM" id="Phobius"/>
    </source>
</evidence>
<dbReference type="EMBL" id="WMJX01000007">
    <property type="protein sequence ID" value="MTG97496.1"/>
    <property type="molecule type" value="Genomic_DNA"/>
</dbReference>
<comment type="caution">
    <text evidence="3">The sequence shown here is derived from an EMBL/GenBank/DDBJ whole genome shotgun (WGS) entry which is preliminary data.</text>
</comment>
<organism evidence="3 4">
    <name type="scientific">Myroides albus</name>
    <dbReference type="NCBI Taxonomy" id="2562892"/>
    <lineage>
        <taxon>Bacteria</taxon>
        <taxon>Pseudomonadati</taxon>
        <taxon>Bacteroidota</taxon>
        <taxon>Flavobacteriia</taxon>
        <taxon>Flavobacteriales</taxon>
        <taxon>Flavobacteriaceae</taxon>
        <taxon>Myroides</taxon>
    </lineage>
</organism>
<evidence type="ECO:0008006" key="5">
    <source>
        <dbReference type="Google" id="ProtNLM"/>
    </source>
</evidence>
<dbReference type="AlphaFoldDB" id="A0A6I3LIT0"/>
<feature type="region of interest" description="Disordered" evidence="1">
    <location>
        <begin position="121"/>
        <end position="144"/>
    </location>
</feature>
<feature type="transmembrane region" description="Helical" evidence="2">
    <location>
        <begin position="20"/>
        <end position="42"/>
    </location>
</feature>
<proteinExistence type="predicted"/>
<evidence type="ECO:0000313" key="4">
    <source>
        <dbReference type="Proteomes" id="UP000438760"/>
    </source>
</evidence>
<reference evidence="3 4" key="1">
    <citation type="submission" date="2019-11" db="EMBL/GenBank/DDBJ databases">
        <title>Genome of Strain BIT-d1.</title>
        <authorList>
            <person name="Yang Y."/>
        </authorList>
    </citation>
    <scope>NUCLEOTIDE SEQUENCE [LARGE SCALE GENOMIC DNA]</scope>
    <source>
        <strain evidence="3 4">BIT-d1</strain>
    </source>
</reference>